<dbReference type="PROSITE" id="PS50011">
    <property type="entry name" value="PROTEIN_KINASE_DOM"/>
    <property type="match status" value="1"/>
</dbReference>
<evidence type="ECO:0000259" key="11">
    <source>
        <dbReference type="PROSITE" id="PS50001"/>
    </source>
</evidence>
<dbReference type="PROSITE" id="PS00107">
    <property type="entry name" value="PROTEIN_KINASE_ATP"/>
    <property type="match status" value="1"/>
</dbReference>
<proteinExistence type="inferred from homology"/>
<feature type="domain" description="Protein kinase" evidence="12">
    <location>
        <begin position="57"/>
        <end position="355"/>
    </location>
</feature>
<dbReference type="Proteomes" id="UP000095287">
    <property type="component" value="Unplaced"/>
</dbReference>
<feature type="domain" description="SH2" evidence="11">
    <location>
        <begin position="11"/>
        <end position="147"/>
    </location>
</feature>
<dbReference type="PROSITE" id="PS00109">
    <property type="entry name" value="PROTEIN_KINASE_TYR"/>
    <property type="match status" value="1"/>
</dbReference>
<dbReference type="InterPro" id="IPR000980">
    <property type="entry name" value="SH2"/>
</dbReference>
<evidence type="ECO:0000313" key="13">
    <source>
        <dbReference type="Proteomes" id="UP000095287"/>
    </source>
</evidence>
<dbReference type="EC" id="2.7.10.2" evidence="9"/>
<dbReference type="Gene3D" id="1.10.510.10">
    <property type="entry name" value="Transferase(Phosphotransferase) domain 1"/>
    <property type="match status" value="1"/>
</dbReference>
<dbReference type="SMART" id="SM00252">
    <property type="entry name" value="SH2"/>
    <property type="match status" value="1"/>
</dbReference>
<comment type="catalytic activity">
    <reaction evidence="6 9">
        <text>L-tyrosyl-[protein] + ATP = O-phospho-L-tyrosyl-[protein] + ADP + H(+)</text>
        <dbReference type="Rhea" id="RHEA:10596"/>
        <dbReference type="Rhea" id="RHEA-COMP:10136"/>
        <dbReference type="Rhea" id="RHEA-COMP:20101"/>
        <dbReference type="ChEBI" id="CHEBI:15378"/>
        <dbReference type="ChEBI" id="CHEBI:30616"/>
        <dbReference type="ChEBI" id="CHEBI:46858"/>
        <dbReference type="ChEBI" id="CHEBI:61978"/>
        <dbReference type="ChEBI" id="CHEBI:456216"/>
        <dbReference type="EC" id="2.7.10.2"/>
    </reaction>
</comment>
<dbReference type="InterPro" id="IPR001245">
    <property type="entry name" value="Ser-Thr/Tyr_kinase_cat_dom"/>
</dbReference>
<dbReference type="PRINTS" id="PR00401">
    <property type="entry name" value="SH2DOMAIN"/>
</dbReference>
<feature type="region of interest" description="Disordered" evidence="10">
    <location>
        <begin position="379"/>
        <end position="403"/>
    </location>
</feature>
<dbReference type="WBParaSite" id="L893_g31400.t1">
    <property type="protein sequence ID" value="L893_g31400.t1"/>
    <property type="gene ID" value="L893_g31400"/>
</dbReference>
<evidence type="ECO:0000256" key="6">
    <source>
        <dbReference type="ARBA" id="ARBA00051245"/>
    </source>
</evidence>
<protein>
    <recommendedName>
        <fullName evidence="9">Tyrosine-protein kinase</fullName>
        <ecNumber evidence="9">2.7.10.2</ecNumber>
    </recommendedName>
</protein>
<dbReference type="PROSITE" id="PS50001">
    <property type="entry name" value="SH2"/>
    <property type="match status" value="1"/>
</dbReference>
<dbReference type="InterPro" id="IPR017441">
    <property type="entry name" value="Protein_kinase_ATP_BS"/>
</dbReference>
<reference evidence="14" key="1">
    <citation type="submission" date="2016-11" db="UniProtKB">
        <authorList>
            <consortium name="WormBaseParasite"/>
        </authorList>
    </citation>
    <scope>IDENTIFICATION</scope>
</reference>
<evidence type="ECO:0000256" key="9">
    <source>
        <dbReference type="RuleBase" id="RU362096"/>
    </source>
</evidence>
<sequence>MIDPSLATEPFYHGLLPREDIKLMLKSNGDFLVRTTEPVAGKPRAIVISVMAENRETQKLRTIYNGSGPFILLASSFQNKLINKALKTQNLMLVFQQIKHFVVQRTSTGKYMIDKYGFDSVSDMIHHYKSTKESLVKTAEVIIRNPITRQSWELSHDDIVVTKKLGEGAFGEVSKGTLKLKDGTTIVVAIKLKTNLTPSQKMDMCLGAAWGLEYMHAKNVLHRDIAARNCLVQEGKIKLSDFGLSREGSTYQMDPKRRVPIRWLAPETLRTAAYSRKTDVWAFGIMCWEIFADGSEPYGGMTVGEVNGKVKAGYRMTLPDCTPVEMLRIVEVRCWSDSANDRWTMAEIARELERIKGAARIPKNDNTLAMKSLMQTTTTTTKRSVYGPTTLSPKSQSSLGYRY</sequence>
<evidence type="ECO:0000256" key="7">
    <source>
        <dbReference type="PROSITE-ProRule" id="PRU00191"/>
    </source>
</evidence>
<keyword evidence="4 8" id="KW-0067">ATP-binding</keyword>
<dbReference type="InterPro" id="IPR011009">
    <property type="entry name" value="Kinase-like_dom_sf"/>
</dbReference>
<keyword evidence="13" id="KW-1185">Reference proteome</keyword>
<keyword evidence="1 9" id="KW-0808">Transferase</keyword>
<dbReference type="InterPro" id="IPR008266">
    <property type="entry name" value="Tyr_kinase_AS"/>
</dbReference>
<dbReference type="Pfam" id="PF00017">
    <property type="entry name" value="SH2"/>
    <property type="match status" value="1"/>
</dbReference>
<dbReference type="InterPro" id="IPR050198">
    <property type="entry name" value="Non-receptor_tyrosine_kinases"/>
</dbReference>
<evidence type="ECO:0000256" key="4">
    <source>
        <dbReference type="ARBA" id="ARBA00022840"/>
    </source>
</evidence>
<evidence type="ECO:0000256" key="2">
    <source>
        <dbReference type="ARBA" id="ARBA00022741"/>
    </source>
</evidence>
<dbReference type="GO" id="GO:0004715">
    <property type="term" value="F:non-membrane spanning protein tyrosine kinase activity"/>
    <property type="evidence" value="ECO:0007669"/>
    <property type="project" value="UniProtKB-EC"/>
</dbReference>
<organism evidence="13 14">
    <name type="scientific">Steinernema glaseri</name>
    <dbReference type="NCBI Taxonomy" id="37863"/>
    <lineage>
        <taxon>Eukaryota</taxon>
        <taxon>Metazoa</taxon>
        <taxon>Ecdysozoa</taxon>
        <taxon>Nematoda</taxon>
        <taxon>Chromadorea</taxon>
        <taxon>Rhabditida</taxon>
        <taxon>Tylenchina</taxon>
        <taxon>Panagrolaimomorpha</taxon>
        <taxon>Strongyloidoidea</taxon>
        <taxon>Steinernematidae</taxon>
        <taxon>Steinernema</taxon>
    </lineage>
</organism>
<evidence type="ECO:0000256" key="10">
    <source>
        <dbReference type="SAM" id="MobiDB-lite"/>
    </source>
</evidence>
<evidence type="ECO:0000256" key="3">
    <source>
        <dbReference type="ARBA" id="ARBA00022777"/>
    </source>
</evidence>
<keyword evidence="3 9" id="KW-0418">Kinase</keyword>
<dbReference type="InterPro" id="IPR020635">
    <property type="entry name" value="Tyr_kinase_cat_dom"/>
</dbReference>
<keyword evidence="5 9" id="KW-0829">Tyrosine-protein kinase</keyword>
<dbReference type="PRINTS" id="PR00109">
    <property type="entry name" value="TYRKINASE"/>
</dbReference>
<dbReference type="CDD" id="cd10361">
    <property type="entry name" value="SH2_Fps_family"/>
    <property type="match status" value="1"/>
</dbReference>
<dbReference type="AlphaFoldDB" id="A0A1I7ZZR1"/>
<keyword evidence="2 8" id="KW-0547">Nucleotide-binding</keyword>
<dbReference type="Gene3D" id="3.30.505.10">
    <property type="entry name" value="SH2 domain"/>
    <property type="match status" value="1"/>
</dbReference>
<comment type="similarity">
    <text evidence="9">Belongs to the protein kinase superfamily. Tyr protein kinase family.</text>
</comment>
<evidence type="ECO:0000313" key="14">
    <source>
        <dbReference type="WBParaSite" id="L893_g31400.t1"/>
    </source>
</evidence>
<dbReference type="SUPFAM" id="SSF56112">
    <property type="entry name" value="Protein kinase-like (PK-like)"/>
    <property type="match status" value="1"/>
</dbReference>
<dbReference type="InterPro" id="IPR035849">
    <property type="entry name" value="Fes/Fps/Fer_SH2"/>
</dbReference>
<dbReference type="InterPro" id="IPR000719">
    <property type="entry name" value="Prot_kinase_dom"/>
</dbReference>
<name>A0A1I7ZZR1_9BILA</name>
<dbReference type="Pfam" id="PF07714">
    <property type="entry name" value="PK_Tyr_Ser-Thr"/>
    <property type="match status" value="1"/>
</dbReference>
<dbReference type="InterPro" id="IPR036860">
    <property type="entry name" value="SH2_dom_sf"/>
</dbReference>
<dbReference type="GO" id="GO:0005524">
    <property type="term" value="F:ATP binding"/>
    <property type="evidence" value="ECO:0007669"/>
    <property type="project" value="UniProtKB-UniRule"/>
</dbReference>
<dbReference type="SUPFAM" id="SSF55550">
    <property type="entry name" value="SH2 domain"/>
    <property type="match status" value="1"/>
</dbReference>
<evidence type="ECO:0000259" key="12">
    <source>
        <dbReference type="PROSITE" id="PS50011"/>
    </source>
</evidence>
<feature type="binding site" evidence="8">
    <location>
        <position position="191"/>
    </location>
    <ligand>
        <name>ATP</name>
        <dbReference type="ChEBI" id="CHEBI:30616"/>
    </ligand>
</feature>
<dbReference type="PANTHER" id="PTHR24418">
    <property type="entry name" value="TYROSINE-PROTEIN KINASE"/>
    <property type="match status" value="1"/>
</dbReference>
<evidence type="ECO:0000256" key="8">
    <source>
        <dbReference type="PROSITE-ProRule" id="PRU10141"/>
    </source>
</evidence>
<accession>A0A1I7ZZR1</accession>
<feature type="compositionally biased region" description="Polar residues" evidence="10">
    <location>
        <begin position="387"/>
        <end position="403"/>
    </location>
</feature>
<dbReference type="SMART" id="SM00219">
    <property type="entry name" value="TyrKc"/>
    <property type="match status" value="1"/>
</dbReference>
<evidence type="ECO:0000256" key="1">
    <source>
        <dbReference type="ARBA" id="ARBA00022679"/>
    </source>
</evidence>
<keyword evidence="7" id="KW-0727">SH2 domain</keyword>
<evidence type="ECO:0000256" key="5">
    <source>
        <dbReference type="ARBA" id="ARBA00023137"/>
    </source>
</evidence>